<gene>
    <name evidence="1" type="ORF">PVAP13_8NG311831</name>
</gene>
<dbReference type="EMBL" id="CM029052">
    <property type="protein sequence ID" value="KAG2559328.1"/>
    <property type="molecule type" value="Genomic_DNA"/>
</dbReference>
<sequence>MPLFPLACSPPQIKHQCSSSRAFLTCSCFAIRLRNFGPLSVFQFLPSPLSNPFGTPPLPGPSIPNQKLRSTILTAILWNIWKRRNALVFRNEHETCHVALRRCAANLYLWRHRMQNAQAKICLEDWSTFLCNR</sequence>
<evidence type="ECO:0000313" key="2">
    <source>
        <dbReference type="Proteomes" id="UP000823388"/>
    </source>
</evidence>
<comment type="caution">
    <text evidence="1">The sequence shown here is derived from an EMBL/GenBank/DDBJ whole genome shotgun (WGS) entry which is preliminary data.</text>
</comment>
<dbReference type="AlphaFoldDB" id="A0A8T0PEJ5"/>
<dbReference type="Proteomes" id="UP000823388">
    <property type="component" value="Chromosome 8N"/>
</dbReference>
<reference evidence="1" key="1">
    <citation type="submission" date="2020-05" db="EMBL/GenBank/DDBJ databases">
        <title>WGS assembly of Panicum virgatum.</title>
        <authorList>
            <person name="Lovell J.T."/>
            <person name="Jenkins J."/>
            <person name="Shu S."/>
            <person name="Juenger T.E."/>
            <person name="Schmutz J."/>
        </authorList>
    </citation>
    <scope>NUCLEOTIDE SEQUENCE</scope>
    <source>
        <strain evidence="1">AP13</strain>
    </source>
</reference>
<proteinExistence type="predicted"/>
<keyword evidence="2" id="KW-1185">Reference proteome</keyword>
<evidence type="ECO:0000313" key="1">
    <source>
        <dbReference type="EMBL" id="KAG2559328.1"/>
    </source>
</evidence>
<accession>A0A8T0PEJ5</accession>
<name>A0A8T0PEJ5_PANVG</name>
<organism evidence="1 2">
    <name type="scientific">Panicum virgatum</name>
    <name type="common">Blackwell switchgrass</name>
    <dbReference type="NCBI Taxonomy" id="38727"/>
    <lineage>
        <taxon>Eukaryota</taxon>
        <taxon>Viridiplantae</taxon>
        <taxon>Streptophyta</taxon>
        <taxon>Embryophyta</taxon>
        <taxon>Tracheophyta</taxon>
        <taxon>Spermatophyta</taxon>
        <taxon>Magnoliopsida</taxon>
        <taxon>Liliopsida</taxon>
        <taxon>Poales</taxon>
        <taxon>Poaceae</taxon>
        <taxon>PACMAD clade</taxon>
        <taxon>Panicoideae</taxon>
        <taxon>Panicodae</taxon>
        <taxon>Paniceae</taxon>
        <taxon>Panicinae</taxon>
        <taxon>Panicum</taxon>
        <taxon>Panicum sect. Hiantes</taxon>
    </lineage>
</organism>
<protein>
    <submittedName>
        <fullName evidence="1">Uncharacterized protein</fullName>
    </submittedName>
</protein>